<evidence type="ECO:0008006" key="3">
    <source>
        <dbReference type="Google" id="ProtNLM"/>
    </source>
</evidence>
<keyword evidence="2" id="KW-1185">Reference proteome</keyword>
<proteinExistence type="predicted"/>
<dbReference type="PROSITE" id="PS51257">
    <property type="entry name" value="PROKAR_LIPOPROTEIN"/>
    <property type="match status" value="1"/>
</dbReference>
<protein>
    <recommendedName>
        <fullName evidence="3">DUF4878 domain-containing protein</fullName>
    </recommendedName>
</protein>
<dbReference type="EMBL" id="JASSPP010000001">
    <property type="protein sequence ID" value="MDK9580113.1"/>
    <property type="molecule type" value="Genomic_DNA"/>
</dbReference>
<evidence type="ECO:0000313" key="1">
    <source>
        <dbReference type="EMBL" id="MDK9580113.1"/>
    </source>
</evidence>
<comment type="caution">
    <text evidence="1">The sequence shown here is derived from an EMBL/GenBank/DDBJ whole genome shotgun (WGS) entry which is preliminary data.</text>
</comment>
<dbReference type="Proteomes" id="UP001225134">
    <property type="component" value="Unassembled WGS sequence"/>
</dbReference>
<evidence type="ECO:0000313" key="2">
    <source>
        <dbReference type="Proteomes" id="UP001225134"/>
    </source>
</evidence>
<organism evidence="1 2">
    <name type="scientific">Sneathia sanguinegens</name>
    <dbReference type="NCBI Taxonomy" id="40543"/>
    <lineage>
        <taxon>Bacteria</taxon>
        <taxon>Fusobacteriati</taxon>
        <taxon>Fusobacteriota</taxon>
        <taxon>Fusobacteriia</taxon>
        <taxon>Fusobacteriales</taxon>
        <taxon>Leptotrichiaceae</taxon>
        <taxon>Sneathia</taxon>
    </lineage>
</organism>
<gene>
    <name evidence="1" type="ORF">QQA45_01020</name>
</gene>
<accession>A0ABT7HI01</accession>
<name>A0ABT7HI01_9FUSO</name>
<dbReference type="RefSeq" id="WP_285152503.1">
    <property type="nucleotide sequence ID" value="NZ_JASSPP010000001.1"/>
</dbReference>
<reference evidence="1 2" key="1">
    <citation type="submission" date="2023-06" db="EMBL/GenBank/DDBJ databases">
        <title>Antibody response to the Sneathia vaginalis cytopathogenic toxin A during pregnancy.</title>
        <authorList>
            <person name="Mccoy Z.T."/>
            <person name="Serrano M.G."/>
            <person name="Spaine K."/>
            <person name="Edwards D.J."/>
            <person name="Buck G.A."/>
            <person name="Jefferson K."/>
        </authorList>
    </citation>
    <scope>NUCLEOTIDE SEQUENCE [LARGE SCALE GENOMIC DNA]</scope>
    <source>
        <strain evidence="1 2">CCUG 42621</strain>
    </source>
</reference>
<sequence length="127" mass="14698">MKKIIISTILSLCACTTVDKINTSEVSASFEKSKIEFLSTVKTNNKKNIHKFFINSLKNNLILKNIDKIELTDLFIFIPTNEIKINSNKEISTLLILTYGTESAYFDVIWVKVENMWKISNIYERQN</sequence>